<evidence type="ECO:0000313" key="3">
    <source>
        <dbReference type="Proteomes" id="UP001476798"/>
    </source>
</evidence>
<evidence type="ECO:0000256" key="1">
    <source>
        <dbReference type="SAM" id="Phobius"/>
    </source>
</evidence>
<keyword evidence="1" id="KW-0472">Membrane</keyword>
<feature type="transmembrane region" description="Helical" evidence="1">
    <location>
        <begin position="7"/>
        <end position="27"/>
    </location>
</feature>
<evidence type="ECO:0000313" key="2">
    <source>
        <dbReference type="EMBL" id="MEQ2190328.1"/>
    </source>
</evidence>
<feature type="transmembrane region" description="Helical" evidence="1">
    <location>
        <begin position="83"/>
        <end position="107"/>
    </location>
</feature>
<reference evidence="2 3" key="1">
    <citation type="submission" date="2021-06" db="EMBL/GenBank/DDBJ databases">
        <authorList>
            <person name="Palmer J.M."/>
        </authorList>
    </citation>
    <scope>NUCLEOTIDE SEQUENCE [LARGE SCALE GENOMIC DNA]</scope>
    <source>
        <strain evidence="2 3">GA_2019</strain>
        <tissue evidence="2">Muscle</tissue>
    </source>
</reference>
<name>A0ABV0Q3Y7_9TELE</name>
<organism evidence="2 3">
    <name type="scientific">Goodea atripinnis</name>
    <dbReference type="NCBI Taxonomy" id="208336"/>
    <lineage>
        <taxon>Eukaryota</taxon>
        <taxon>Metazoa</taxon>
        <taxon>Chordata</taxon>
        <taxon>Craniata</taxon>
        <taxon>Vertebrata</taxon>
        <taxon>Euteleostomi</taxon>
        <taxon>Actinopterygii</taxon>
        <taxon>Neopterygii</taxon>
        <taxon>Teleostei</taxon>
        <taxon>Neoteleostei</taxon>
        <taxon>Acanthomorphata</taxon>
        <taxon>Ovalentaria</taxon>
        <taxon>Atherinomorphae</taxon>
        <taxon>Cyprinodontiformes</taxon>
        <taxon>Goodeidae</taxon>
        <taxon>Goodea</taxon>
    </lineage>
</organism>
<dbReference type="EMBL" id="JAHRIO010099613">
    <property type="protein sequence ID" value="MEQ2190328.1"/>
    <property type="molecule type" value="Genomic_DNA"/>
</dbReference>
<proteinExistence type="predicted"/>
<comment type="caution">
    <text evidence="2">The sequence shown here is derived from an EMBL/GenBank/DDBJ whole genome shotgun (WGS) entry which is preliminary data.</text>
</comment>
<keyword evidence="3" id="KW-1185">Reference proteome</keyword>
<protein>
    <submittedName>
        <fullName evidence="2">Uncharacterized protein</fullName>
    </submittedName>
</protein>
<sequence>MQLYGRWSVLMLMIGIASIFITPVFIWEKVQQRQCCTFIPDVSSNMTSIHDKFEELLTTQQKENMSSSWNPWSWFFAGGWTSWLIKIGVILLFLILMLLSCCIIPMVKGMVMRLMNFFHVKS</sequence>
<accession>A0ABV0Q3Y7</accession>
<keyword evidence="1" id="KW-0812">Transmembrane</keyword>
<gene>
    <name evidence="2" type="ORF">GOODEAATRI_034625</name>
</gene>
<keyword evidence="1" id="KW-1133">Transmembrane helix</keyword>
<dbReference type="Proteomes" id="UP001476798">
    <property type="component" value="Unassembled WGS sequence"/>
</dbReference>